<evidence type="ECO:0000256" key="1">
    <source>
        <dbReference type="ARBA" id="ARBA00004141"/>
    </source>
</evidence>
<feature type="region of interest" description="Disordered" evidence="6">
    <location>
        <begin position="283"/>
        <end position="340"/>
    </location>
</feature>
<dbReference type="EMBL" id="CDMC01000009">
    <property type="protein sequence ID" value="CEL07244.1"/>
    <property type="molecule type" value="Genomic_DNA"/>
</dbReference>
<feature type="transmembrane region" description="Helical" evidence="7">
    <location>
        <begin position="180"/>
        <end position="202"/>
    </location>
</feature>
<accession>A0A0U5CC78</accession>
<dbReference type="AlphaFoldDB" id="A0A0U5CC78"/>
<evidence type="ECO:0000256" key="7">
    <source>
        <dbReference type="SAM" id="Phobius"/>
    </source>
</evidence>
<comment type="subcellular location">
    <subcellularLocation>
        <location evidence="1">Membrane</location>
        <topology evidence="1">Multi-pass membrane protein</topology>
    </subcellularLocation>
</comment>
<feature type="transmembrane region" description="Helical" evidence="7">
    <location>
        <begin position="46"/>
        <end position="65"/>
    </location>
</feature>
<dbReference type="GO" id="GO:0016020">
    <property type="term" value="C:membrane"/>
    <property type="evidence" value="ECO:0007669"/>
    <property type="project" value="UniProtKB-SubCell"/>
</dbReference>
<feature type="transmembrane region" description="Helical" evidence="7">
    <location>
        <begin position="20"/>
        <end position="39"/>
    </location>
</feature>
<organism evidence="9 10">
    <name type="scientific">Aspergillus calidoustus</name>
    <dbReference type="NCBI Taxonomy" id="454130"/>
    <lineage>
        <taxon>Eukaryota</taxon>
        <taxon>Fungi</taxon>
        <taxon>Dikarya</taxon>
        <taxon>Ascomycota</taxon>
        <taxon>Pezizomycotina</taxon>
        <taxon>Eurotiomycetes</taxon>
        <taxon>Eurotiomycetidae</taxon>
        <taxon>Eurotiales</taxon>
        <taxon>Aspergillaceae</taxon>
        <taxon>Aspergillus</taxon>
        <taxon>Aspergillus subgen. Nidulantes</taxon>
    </lineage>
</organism>
<evidence type="ECO:0000256" key="6">
    <source>
        <dbReference type="SAM" id="MobiDB-lite"/>
    </source>
</evidence>
<keyword evidence="3 7" id="KW-1133">Transmembrane helix</keyword>
<dbReference type="STRING" id="454130.A0A0U5CC78"/>
<keyword evidence="2 7" id="KW-0812">Transmembrane</keyword>
<proteinExistence type="inferred from homology"/>
<feature type="compositionally biased region" description="Gly residues" evidence="6">
    <location>
        <begin position="328"/>
        <end position="340"/>
    </location>
</feature>
<dbReference type="PANTHER" id="PTHR33048:SF156">
    <property type="entry name" value="INTEGRAL MEMBRANE PROTEIN"/>
    <property type="match status" value="1"/>
</dbReference>
<comment type="similarity">
    <text evidence="5">Belongs to the SAT4 family.</text>
</comment>
<feature type="transmembrane region" description="Helical" evidence="7">
    <location>
        <begin position="131"/>
        <end position="160"/>
    </location>
</feature>
<evidence type="ECO:0000256" key="2">
    <source>
        <dbReference type="ARBA" id="ARBA00022692"/>
    </source>
</evidence>
<dbReference type="Pfam" id="PF20684">
    <property type="entry name" value="Fung_rhodopsin"/>
    <property type="match status" value="1"/>
</dbReference>
<feature type="transmembrane region" description="Helical" evidence="7">
    <location>
        <begin position="98"/>
        <end position="119"/>
    </location>
</feature>
<evidence type="ECO:0000256" key="4">
    <source>
        <dbReference type="ARBA" id="ARBA00023136"/>
    </source>
</evidence>
<feature type="domain" description="Rhodopsin" evidence="8">
    <location>
        <begin position="36"/>
        <end position="276"/>
    </location>
</feature>
<protein>
    <recommendedName>
        <fullName evidence="8">Rhodopsin domain-containing protein</fullName>
    </recommendedName>
</protein>
<feature type="transmembrane region" description="Helical" evidence="7">
    <location>
        <begin position="214"/>
        <end position="235"/>
    </location>
</feature>
<evidence type="ECO:0000313" key="10">
    <source>
        <dbReference type="Proteomes" id="UP000054771"/>
    </source>
</evidence>
<sequence>MASNDDGPGGEVEDISCRIWIGTIVTVVPATIAVALRFVSRHISRAGFWWDDWVIAVSLVVNWGMDITRWVQVLMYQFGRHHGDVPVSDVVEYQKSFIAIQLIYFTNAVLTKSSLLLLYQRIFGIVRSFRIALAISWFLIIGYFIACAIASIAGCLPVSYVWTRYETPPGPGSCFNEVAFFRWNGIANMLLDILMLILPLPMVWRMRMSRRRRLLLTGIFGMGGFVCVVSLLRIISFNQANRDDPTFTQIYSSTWSSVEQGVGIVCACLPTLRPLRRLWTDMRKRGSAGTGTATSKRDMDNSSSPPESKRSSRCASGRSHEPALKLGNGHGNSGRPWLGGGGEHEIELSLPAAVYTMPDLFKDSFDDDRNVKERRGRDEEEVEGVELVLSLSLTTRQQASSIMDDHQVLITLLDIP</sequence>
<keyword evidence="10" id="KW-1185">Reference proteome</keyword>
<evidence type="ECO:0000313" key="9">
    <source>
        <dbReference type="EMBL" id="CEL07244.1"/>
    </source>
</evidence>
<name>A0A0U5CC78_ASPCI</name>
<dbReference type="OrthoDB" id="5417844at2759"/>
<gene>
    <name evidence="9" type="ORF">ASPCAL10407</name>
</gene>
<evidence type="ECO:0000259" key="8">
    <source>
        <dbReference type="Pfam" id="PF20684"/>
    </source>
</evidence>
<dbReference type="PANTHER" id="PTHR33048">
    <property type="entry name" value="PTH11-LIKE INTEGRAL MEMBRANE PROTEIN (AFU_ORTHOLOGUE AFUA_5G11245)"/>
    <property type="match status" value="1"/>
</dbReference>
<dbReference type="InterPro" id="IPR049326">
    <property type="entry name" value="Rhodopsin_dom_fungi"/>
</dbReference>
<evidence type="ECO:0000256" key="3">
    <source>
        <dbReference type="ARBA" id="ARBA00022989"/>
    </source>
</evidence>
<dbReference type="OMA" id="PNENISW"/>
<keyword evidence="4 7" id="KW-0472">Membrane</keyword>
<reference evidence="10" key="1">
    <citation type="journal article" date="2016" name="Genome Announc.">
        <title>Draft genome sequences of fungus Aspergillus calidoustus.</title>
        <authorList>
            <person name="Horn F."/>
            <person name="Linde J."/>
            <person name="Mattern D.J."/>
            <person name="Walther G."/>
            <person name="Guthke R."/>
            <person name="Scherlach K."/>
            <person name="Martin K."/>
            <person name="Brakhage A.A."/>
            <person name="Petzke L."/>
            <person name="Valiante V."/>
        </authorList>
    </citation>
    <scope>NUCLEOTIDE SEQUENCE [LARGE SCALE GENOMIC DNA]</scope>
    <source>
        <strain evidence="10">SF006504</strain>
    </source>
</reference>
<dbReference type="Proteomes" id="UP000054771">
    <property type="component" value="Unassembled WGS sequence"/>
</dbReference>
<dbReference type="InterPro" id="IPR052337">
    <property type="entry name" value="SAT4-like"/>
</dbReference>
<evidence type="ECO:0000256" key="5">
    <source>
        <dbReference type="ARBA" id="ARBA00038359"/>
    </source>
</evidence>